<proteinExistence type="predicted"/>
<comment type="caution">
    <text evidence="2">The sequence shown here is derived from an EMBL/GenBank/DDBJ whole genome shotgun (WGS) entry which is preliminary data.</text>
</comment>
<protein>
    <submittedName>
        <fullName evidence="2">Glutathione S-transferase</fullName>
    </submittedName>
</protein>
<dbReference type="GO" id="GO:0006749">
    <property type="term" value="P:glutathione metabolic process"/>
    <property type="evidence" value="ECO:0007669"/>
    <property type="project" value="TreeGrafter"/>
</dbReference>
<dbReference type="Gene3D" id="1.20.1050.10">
    <property type="match status" value="1"/>
</dbReference>
<dbReference type="CDD" id="cd03194">
    <property type="entry name" value="GST_C_3"/>
    <property type="match status" value="1"/>
</dbReference>
<keyword evidence="2" id="KW-0808">Transferase</keyword>
<reference evidence="2 3" key="1">
    <citation type="submission" date="2019-09" db="EMBL/GenBank/DDBJ databases">
        <title>Parvibaculum sedimenti sp. nov., isolated from sediment.</title>
        <authorList>
            <person name="Wang Y."/>
        </authorList>
    </citation>
    <scope>NUCLEOTIDE SEQUENCE [LARGE SCALE GENOMIC DNA]</scope>
    <source>
        <strain evidence="2 3">HXT-9</strain>
    </source>
</reference>
<dbReference type="PROSITE" id="PS50404">
    <property type="entry name" value="GST_NTER"/>
    <property type="match status" value="1"/>
</dbReference>
<dbReference type="SUPFAM" id="SSF52833">
    <property type="entry name" value="Thioredoxin-like"/>
    <property type="match status" value="1"/>
</dbReference>
<feature type="domain" description="GST N-terminal" evidence="1">
    <location>
        <begin position="4"/>
        <end position="84"/>
    </location>
</feature>
<dbReference type="SUPFAM" id="SSF47616">
    <property type="entry name" value="GST C-terminal domain-like"/>
    <property type="match status" value="1"/>
</dbReference>
<gene>
    <name evidence="2" type="ORF">F2P47_01580</name>
</gene>
<dbReference type="GO" id="GO:0006559">
    <property type="term" value="P:L-phenylalanine catabolic process"/>
    <property type="evidence" value="ECO:0007669"/>
    <property type="project" value="TreeGrafter"/>
</dbReference>
<evidence type="ECO:0000313" key="3">
    <source>
        <dbReference type="Proteomes" id="UP000468901"/>
    </source>
</evidence>
<dbReference type="Proteomes" id="UP000468901">
    <property type="component" value="Unassembled WGS sequence"/>
</dbReference>
<dbReference type="InterPro" id="IPR036249">
    <property type="entry name" value="Thioredoxin-like_sf"/>
</dbReference>
<dbReference type="EMBL" id="WESC01000001">
    <property type="protein sequence ID" value="KAB7742845.1"/>
    <property type="molecule type" value="Genomic_DNA"/>
</dbReference>
<dbReference type="Pfam" id="PF13410">
    <property type="entry name" value="GST_C_2"/>
    <property type="match status" value="1"/>
</dbReference>
<dbReference type="GO" id="GO:0016034">
    <property type="term" value="F:maleylacetoacetate isomerase activity"/>
    <property type="evidence" value="ECO:0007669"/>
    <property type="project" value="TreeGrafter"/>
</dbReference>
<dbReference type="PANTHER" id="PTHR42673:SF4">
    <property type="entry name" value="MALEYLACETOACETATE ISOMERASE"/>
    <property type="match status" value="1"/>
</dbReference>
<name>A0A6N6VPS5_9HYPH</name>
<evidence type="ECO:0000259" key="1">
    <source>
        <dbReference type="PROSITE" id="PS50404"/>
    </source>
</evidence>
<dbReference type="InterPro" id="IPR036282">
    <property type="entry name" value="Glutathione-S-Trfase_C_sf"/>
</dbReference>
<accession>A0A6N6VPS5</accession>
<dbReference type="InterPro" id="IPR004045">
    <property type="entry name" value="Glutathione_S-Trfase_N"/>
</dbReference>
<sequence length="222" mass="25212">MQDFELIIGDKNWSTWSLRPWILMKVAGIPFREAHIRLRQETTKAQALEHSPSGLVPVLKWDGNIVSDSLAICETLHDLFPEKRLWPEAVPTRAQARSAACEMHSGFMDLRRDMPMDIINRYPGEGHSEGARGHARRIVEIWRTLRSRYGLNAAQDEGFLFGHFTIADAMYMPVATRFRTYGVDLAKLGDDGNAKSYMDALLALPAFHEWEEGAKREMAARG</sequence>
<dbReference type="RefSeq" id="WP_152214396.1">
    <property type="nucleotide sequence ID" value="NZ_JBAQYD010000401.1"/>
</dbReference>
<evidence type="ECO:0000313" key="2">
    <source>
        <dbReference type="EMBL" id="KAB7742845.1"/>
    </source>
</evidence>
<dbReference type="CDD" id="cd03043">
    <property type="entry name" value="GST_N_1"/>
    <property type="match status" value="1"/>
</dbReference>
<dbReference type="GO" id="GO:0004364">
    <property type="term" value="F:glutathione transferase activity"/>
    <property type="evidence" value="ECO:0007669"/>
    <property type="project" value="TreeGrafter"/>
</dbReference>
<dbReference type="Pfam" id="PF13409">
    <property type="entry name" value="GST_N_2"/>
    <property type="match status" value="1"/>
</dbReference>
<organism evidence="2 3">
    <name type="scientific">Parvibaculum sedimenti</name>
    <dbReference type="NCBI Taxonomy" id="2608632"/>
    <lineage>
        <taxon>Bacteria</taxon>
        <taxon>Pseudomonadati</taxon>
        <taxon>Pseudomonadota</taxon>
        <taxon>Alphaproteobacteria</taxon>
        <taxon>Hyphomicrobiales</taxon>
        <taxon>Parvibaculaceae</taxon>
        <taxon>Parvibaculum</taxon>
    </lineage>
</organism>
<dbReference type="PANTHER" id="PTHR42673">
    <property type="entry name" value="MALEYLACETOACETATE ISOMERASE"/>
    <property type="match status" value="1"/>
</dbReference>
<dbReference type="Gene3D" id="3.40.30.10">
    <property type="entry name" value="Glutaredoxin"/>
    <property type="match status" value="1"/>
</dbReference>
<keyword evidence="3" id="KW-1185">Reference proteome</keyword>
<dbReference type="AlphaFoldDB" id="A0A6N6VPS5"/>